<keyword evidence="1" id="KW-0732">Signal</keyword>
<protein>
    <submittedName>
        <fullName evidence="3">Uncharacterized protein (TIGR01244 family)</fullName>
    </submittedName>
</protein>
<feature type="signal peptide" evidence="1">
    <location>
        <begin position="1"/>
        <end position="27"/>
    </location>
</feature>
<evidence type="ECO:0000256" key="1">
    <source>
        <dbReference type="SAM" id="SignalP"/>
    </source>
</evidence>
<sequence length="195" mass="20546">MRRWNRPAFFSALLLCLVTLAPVSSEARPRPTQDGLNARLVERGPASLAEADLARTFRNPAKDLYTGGQPSAAQLQQAATAGITTVIDLRQPTEDRGFDETATAASLGLHYVRSPVAGAAGLTPAKVQALQTALAQANGPVLLHCASGNRVGALLALMKAQQGASTEQALQFGREAGMTSLEAQTRTLLEQDTAR</sequence>
<dbReference type="InterPro" id="IPR005939">
    <property type="entry name" value="BLH_phosphatase-like"/>
</dbReference>
<dbReference type="Gene3D" id="3.90.190.10">
    <property type="entry name" value="Protein tyrosine phosphatase superfamily"/>
    <property type="match status" value="1"/>
</dbReference>
<dbReference type="AlphaFoldDB" id="A0AAP5EG16"/>
<dbReference type="EMBL" id="JAUTAS010000001">
    <property type="protein sequence ID" value="MDQ1110088.1"/>
    <property type="molecule type" value="Genomic_DNA"/>
</dbReference>
<dbReference type="GO" id="GO:0016787">
    <property type="term" value="F:hydrolase activity"/>
    <property type="evidence" value="ECO:0007669"/>
    <property type="project" value="InterPro"/>
</dbReference>
<feature type="chain" id="PRO_5043026792" evidence="1">
    <location>
        <begin position="28"/>
        <end position="195"/>
    </location>
</feature>
<evidence type="ECO:0000259" key="2">
    <source>
        <dbReference type="Pfam" id="PF04273"/>
    </source>
</evidence>
<organism evidence="3 4">
    <name type="scientific">Stenotrophomonas rhizophila</name>
    <dbReference type="NCBI Taxonomy" id="216778"/>
    <lineage>
        <taxon>Bacteria</taxon>
        <taxon>Pseudomonadati</taxon>
        <taxon>Pseudomonadota</taxon>
        <taxon>Gammaproteobacteria</taxon>
        <taxon>Lysobacterales</taxon>
        <taxon>Lysobacteraceae</taxon>
        <taxon>Stenotrophomonas</taxon>
    </lineage>
</organism>
<dbReference type="Pfam" id="PF04273">
    <property type="entry name" value="BLH_phosphatase"/>
    <property type="match status" value="1"/>
</dbReference>
<evidence type="ECO:0000313" key="4">
    <source>
        <dbReference type="Proteomes" id="UP001226084"/>
    </source>
</evidence>
<feature type="domain" description="Beta-lactamase hydrolase-like protein phosphatase-like" evidence="2">
    <location>
        <begin position="58"/>
        <end position="160"/>
    </location>
</feature>
<proteinExistence type="predicted"/>
<dbReference type="Proteomes" id="UP001226084">
    <property type="component" value="Unassembled WGS sequence"/>
</dbReference>
<gene>
    <name evidence="3" type="ORF">QE424_003247</name>
</gene>
<reference evidence="3" key="1">
    <citation type="submission" date="2023-07" db="EMBL/GenBank/DDBJ databases">
        <title>Functional and genomic diversity of the sorghum phyllosphere microbiome.</title>
        <authorList>
            <person name="Shade A."/>
        </authorList>
    </citation>
    <scope>NUCLEOTIDE SEQUENCE</scope>
    <source>
        <strain evidence="3">SORGH_AS_0457</strain>
    </source>
</reference>
<name>A0AAP5EG16_9GAMM</name>
<accession>A0AAP5EG16</accession>
<dbReference type="SUPFAM" id="SSF52799">
    <property type="entry name" value="(Phosphotyrosine protein) phosphatases II"/>
    <property type="match status" value="1"/>
</dbReference>
<evidence type="ECO:0000313" key="3">
    <source>
        <dbReference type="EMBL" id="MDQ1110088.1"/>
    </source>
</evidence>
<comment type="caution">
    <text evidence="3">The sequence shown here is derived from an EMBL/GenBank/DDBJ whole genome shotgun (WGS) entry which is preliminary data.</text>
</comment>
<dbReference type="InterPro" id="IPR029021">
    <property type="entry name" value="Prot-tyrosine_phosphatase-like"/>
</dbReference>